<accession>A0A0A9DTM2</accession>
<dbReference type="EMBL" id="GBRH01205951">
    <property type="protein sequence ID" value="JAD91944.1"/>
    <property type="molecule type" value="Transcribed_RNA"/>
</dbReference>
<reference evidence="1" key="1">
    <citation type="submission" date="2014-09" db="EMBL/GenBank/DDBJ databases">
        <authorList>
            <person name="Magalhaes I.L.F."/>
            <person name="Oliveira U."/>
            <person name="Santos F.R."/>
            <person name="Vidigal T.H.D.A."/>
            <person name="Brescovit A.D."/>
            <person name="Santos A.J."/>
        </authorList>
    </citation>
    <scope>NUCLEOTIDE SEQUENCE</scope>
    <source>
        <tissue evidence="1">Shoot tissue taken approximately 20 cm above the soil surface</tissue>
    </source>
</reference>
<dbReference type="AlphaFoldDB" id="A0A0A9DTM2"/>
<evidence type="ECO:0000313" key="1">
    <source>
        <dbReference type="EMBL" id="JAD91944.1"/>
    </source>
</evidence>
<reference evidence="1" key="2">
    <citation type="journal article" date="2015" name="Data Brief">
        <title>Shoot transcriptome of the giant reed, Arundo donax.</title>
        <authorList>
            <person name="Barrero R.A."/>
            <person name="Guerrero F.D."/>
            <person name="Moolhuijzen P."/>
            <person name="Goolsby J.A."/>
            <person name="Tidwell J."/>
            <person name="Bellgard S.E."/>
            <person name="Bellgard M.I."/>
        </authorList>
    </citation>
    <scope>NUCLEOTIDE SEQUENCE</scope>
    <source>
        <tissue evidence="1">Shoot tissue taken approximately 20 cm above the soil surface</tissue>
    </source>
</reference>
<proteinExistence type="predicted"/>
<protein>
    <submittedName>
        <fullName evidence="1">Uncharacterized protein</fullName>
    </submittedName>
</protein>
<sequence length="66" mass="7139">MHNGLISAFVCVSKGSALHASNRTSLLSCNMVIVPPSLKISQRNWAIYLHASVLAQQLVLSCNHHA</sequence>
<organism evidence="1">
    <name type="scientific">Arundo donax</name>
    <name type="common">Giant reed</name>
    <name type="synonym">Donax arundinaceus</name>
    <dbReference type="NCBI Taxonomy" id="35708"/>
    <lineage>
        <taxon>Eukaryota</taxon>
        <taxon>Viridiplantae</taxon>
        <taxon>Streptophyta</taxon>
        <taxon>Embryophyta</taxon>
        <taxon>Tracheophyta</taxon>
        <taxon>Spermatophyta</taxon>
        <taxon>Magnoliopsida</taxon>
        <taxon>Liliopsida</taxon>
        <taxon>Poales</taxon>
        <taxon>Poaceae</taxon>
        <taxon>PACMAD clade</taxon>
        <taxon>Arundinoideae</taxon>
        <taxon>Arundineae</taxon>
        <taxon>Arundo</taxon>
    </lineage>
</organism>
<name>A0A0A9DTM2_ARUDO</name>